<comment type="caution">
    <text evidence="3">The sequence shown here is derived from an EMBL/GenBank/DDBJ whole genome shotgun (WGS) entry which is preliminary data.</text>
</comment>
<feature type="region of interest" description="Disordered" evidence="1">
    <location>
        <begin position="254"/>
        <end position="275"/>
    </location>
</feature>
<evidence type="ECO:0000313" key="4">
    <source>
        <dbReference type="Proteomes" id="UP000269265"/>
    </source>
</evidence>
<evidence type="ECO:0000256" key="2">
    <source>
        <dbReference type="SAM" id="Phobius"/>
    </source>
</evidence>
<dbReference type="Proteomes" id="UP000269265">
    <property type="component" value="Unassembled WGS sequence"/>
</dbReference>
<feature type="transmembrane region" description="Helical" evidence="2">
    <location>
        <begin position="57"/>
        <end position="75"/>
    </location>
</feature>
<dbReference type="EMBL" id="RSED01000060">
    <property type="protein sequence ID" value="RRR99057.1"/>
    <property type="molecule type" value="Genomic_DNA"/>
</dbReference>
<keyword evidence="4" id="KW-1185">Reference proteome</keyword>
<evidence type="ECO:0000313" key="3">
    <source>
        <dbReference type="EMBL" id="RRR99057.1"/>
    </source>
</evidence>
<dbReference type="OrthoDB" id="9153551at2"/>
<keyword evidence="2" id="KW-0472">Membrane</keyword>
<feature type="compositionally biased region" description="Low complexity" evidence="1">
    <location>
        <begin position="255"/>
        <end position="275"/>
    </location>
</feature>
<protein>
    <submittedName>
        <fullName evidence="3">Uncharacterized protein</fullName>
    </submittedName>
</protein>
<organism evidence="3 4">
    <name type="scientific">Aquabacterium soli</name>
    <dbReference type="NCBI Taxonomy" id="2493092"/>
    <lineage>
        <taxon>Bacteria</taxon>
        <taxon>Pseudomonadati</taxon>
        <taxon>Pseudomonadota</taxon>
        <taxon>Betaproteobacteria</taxon>
        <taxon>Burkholderiales</taxon>
        <taxon>Aquabacterium</taxon>
    </lineage>
</organism>
<feature type="transmembrane region" description="Helical" evidence="2">
    <location>
        <begin position="18"/>
        <end position="37"/>
    </location>
</feature>
<accession>A0A3R8S3V6</accession>
<dbReference type="RefSeq" id="WP_125245667.1">
    <property type="nucleotide sequence ID" value="NZ_RSED01000060.1"/>
</dbReference>
<keyword evidence="2" id="KW-0812">Transmembrane</keyword>
<reference evidence="3 4" key="1">
    <citation type="submission" date="2018-12" db="EMBL/GenBank/DDBJ databases">
        <title>The whole draft genome of Aquabacterium sp. SJQ9.</title>
        <authorList>
            <person name="Sun L."/>
            <person name="Gao X."/>
            <person name="Chen W."/>
            <person name="Huang K."/>
        </authorList>
    </citation>
    <scope>NUCLEOTIDE SEQUENCE [LARGE SCALE GENOMIC DNA]</scope>
    <source>
        <strain evidence="3 4">SJQ9</strain>
    </source>
</reference>
<feature type="transmembrane region" description="Helical" evidence="2">
    <location>
        <begin position="105"/>
        <end position="123"/>
    </location>
</feature>
<proteinExistence type="predicted"/>
<dbReference type="AlphaFoldDB" id="A0A3R8S3V6"/>
<gene>
    <name evidence="3" type="ORF">EIP75_23780</name>
</gene>
<name>A0A3R8S3V6_9BURK</name>
<keyword evidence="2" id="KW-1133">Transmembrane helix</keyword>
<evidence type="ECO:0000256" key="1">
    <source>
        <dbReference type="SAM" id="MobiDB-lite"/>
    </source>
</evidence>
<sequence length="275" mass="29434">MSESEAQQISKEKVATPLYFASLYFVTVGVLYLWGYWLPFGINILEYLSLTDVLKATAYPIATALVLTSIGAAIGEGLSNRDALRDALPPGGGRNTTIGRFLRKIAPLLAALYAIGTGALWVYGPIEKWTALPVLIALPVYMFAKDAGLLKRLIPHDSPRSIVIYVLATLPPLAYGHGVLAAHKVQTGQSFTYVTSTVSGYAVTNDPQKQLRLIGHVNDTIFLLDPAKTATVVVKLESGQPLVLMQYESAARAKTPTAATSSIQAASTPSSARSN</sequence>
<feature type="transmembrane region" description="Helical" evidence="2">
    <location>
        <begin position="162"/>
        <end position="182"/>
    </location>
</feature>